<evidence type="ECO:0000313" key="12">
    <source>
        <dbReference type="EMBL" id="KAK2579173.1"/>
    </source>
</evidence>
<dbReference type="Gene3D" id="1.10.275.20">
    <property type="entry name" value="Choline/Carnitine o-acyltransferase"/>
    <property type="match status" value="1"/>
</dbReference>
<proteinExistence type="inferred from homology"/>
<feature type="domain" description="Choline/carnitine acyltransferase" evidence="11">
    <location>
        <begin position="98"/>
        <end position="690"/>
    </location>
</feature>
<keyword evidence="5" id="KW-0276">Fatty acid metabolism</keyword>
<dbReference type="PANTHER" id="PTHR22589:SF16">
    <property type="entry name" value="CARNITINE O-PALMITOYLTRANSFERASE 2, MITOCHONDRIAL"/>
    <property type="match status" value="1"/>
</dbReference>
<reference evidence="12" key="1">
    <citation type="submission" date="2021-08" db="EMBL/GenBank/DDBJ databases">
        <authorList>
            <person name="Misof B."/>
            <person name="Oliver O."/>
            <person name="Podsiadlowski L."/>
            <person name="Donath A."/>
            <person name="Peters R."/>
            <person name="Mayer C."/>
            <person name="Rust J."/>
            <person name="Gunkel S."/>
            <person name="Lesny P."/>
            <person name="Martin S."/>
            <person name="Oeyen J.P."/>
            <person name="Petersen M."/>
            <person name="Panagiotis P."/>
            <person name="Wilbrandt J."/>
            <person name="Tanja T."/>
        </authorList>
    </citation>
    <scope>NUCLEOTIDE SEQUENCE</scope>
    <source>
        <strain evidence="12">GBR_01_08_01A</strain>
        <tissue evidence="12">Thorax + abdomen</tissue>
    </source>
</reference>
<evidence type="ECO:0000256" key="10">
    <source>
        <dbReference type="RuleBase" id="RU003801"/>
    </source>
</evidence>
<keyword evidence="13" id="KW-1185">Reference proteome</keyword>
<evidence type="ECO:0000256" key="3">
    <source>
        <dbReference type="ARBA" id="ARBA00022448"/>
    </source>
</evidence>
<evidence type="ECO:0000256" key="5">
    <source>
        <dbReference type="ARBA" id="ARBA00022832"/>
    </source>
</evidence>
<organism evidence="12 13">
    <name type="scientific">Odynerus spinipes</name>
    <dbReference type="NCBI Taxonomy" id="1348599"/>
    <lineage>
        <taxon>Eukaryota</taxon>
        <taxon>Metazoa</taxon>
        <taxon>Ecdysozoa</taxon>
        <taxon>Arthropoda</taxon>
        <taxon>Hexapoda</taxon>
        <taxon>Insecta</taxon>
        <taxon>Pterygota</taxon>
        <taxon>Neoptera</taxon>
        <taxon>Endopterygota</taxon>
        <taxon>Hymenoptera</taxon>
        <taxon>Apocrita</taxon>
        <taxon>Aculeata</taxon>
        <taxon>Vespoidea</taxon>
        <taxon>Vespidae</taxon>
        <taxon>Eumeninae</taxon>
        <taxon>Odynerus</taxon>
    </lineage>
</organism>
<keyword evidence="4 10" id="KW-0808">Transferase</keyword>
<evidence type="ECO:0000313" key="13">
    <source>
        <dbReference type="Proteomes" id="UP001258017"/>
    </source>
</evidence>
<dbReference type="InterPro" id="IPR042572">
    <property type="entry name" value="Carn_acyl_trans_N"/>
</dbReference>
<comment type="caution">
    <text evidence="12">The sequence shown here is derived from an EMBL/GenBank/DDBJ whole genome shotgun (WGS) entry which is preliminary data.</text>
</comment>
<dbReference type="Proteomes" id="UP001258017">
    <property type="component" value="Unassembled WGS sequence"/>
</dbReference>
<dbReference type="EMBL" id="JAIFRP010000097">
    <property type="protein sequence ID" value="KAK2579173.1"/>
    <property type="molecule type" value="Genomic_DNA"/>
</dbReference>
<keyword evidence="6" id="KW-0443">Lipid metabolism</keyword>
<feature type="active site" description="Proton acceptor" evidence="9">
    <location>
        <position position="419"/>
    </location>
</feature>
<evidence type="ECO:0000256" key="2">
    <source>
        <dbReference type="ARBA" id="ARBA00005232"/>
    </source>
</evidence>
<dbReference type="FunFam" id="1.20.1280.180:FF:000001">
    <property type="entry name" value="Carnitine O-palmitoyltransferase 2, mitochondrial"/>
    <property type="match status" value="1"/>
</dbReference>
<dbReference type="SUPFAM" id="SSF52777">
    <property type="entry name" value="CoA-dependent acyltransferases"/>
    <property type="match status" value="2"/>
</dbReference>
<dbReference type="Gene3D" id="3.30.559.10">
    <property type="entry name" value="Chloramphenicol acetyltransferase-like domain"/>
    <property type="match status" value="1"/>
</dbReference>
<evidence type="ECO:0000256" key="1">
    <source>
        <dbReference type="ARBA" id="ARBA00005005"/>
    </source>
</evidence>
<dbReference type="GO" id="GO:0004095">
    <property type="term" value="F:carnitine O-palmitoyltransferase activity"/>
    <property type="evidence" value="ECO:0007669"/>
    <property type="project" value="TreeGrafter"/>
</dbReference>
<evidence type="ECO:0000256" key="7">
    <source>
        <dbReference type="ARBA" id="ARBA00023315"/>
    </source>
</evidence>
<keyword evidence="7 10" id="KW-0012">Acyltransferase</keyword>
<gene>
    <name evidence="12" type="ORF">KPH14_002697</name>
</gene>
<evidence type="ECO:0000256" key="4">
    <source>
        <dbReference type="ARBA" id="ARBA00022679"/>
    </source>
</evidence>
<dbReference type="Gene3D" id="1.20.1280.180">
    <property type="match status" value="1"/>
</dbReference>
<evidence type="ECO:0000259" key="11">
    <source>
        <dbReference type="Pfam" id="PF00755"/>
    </source>
</evidence>
<dbReference type="AlphaFoldDB" id="A0AAD9RH34"/>
<dbReference type="FunFam" id="1.10.275.20:FF:000001">
    <property type="entry name" value="carnitine O-palmitoyltransferase 2, mitochondrial"/>
    <property type="match status" value="1"/>
</dbReference>
<dbReference type="InterPro" id="IPR042231">
    <property type="entry name" value="Cho/carn_acyl_trans_2"/>
</dbReference>
<evidence type="ECO:0000256" key="9">
    <source>
        <dbReference type="PIRSR" id="PIRSR600542-1"/>
    </source>
</evidence>
<sequence length="703" mass="81191">MRQVLYIAMYELYTEKAEEVINPDQPVSITERCQYFFDATMFRLPKSVYCKNLVNHERIRFSLYIARNTLTSNTSDEYQYIQMSKVPTMHFQPSLPRLPIPKLESSCQRYLNAQKPLVTQDKLSYIESLVTQFLNEDGPKLQKILVQKDTKNRHTSYISEPWFDMYLRDRKPLPINYNPLLVFAQETDSRYNDQLVKSTNLVISSLRFMKSLREEILEPEVYHMNPIKSDTKLFRKVTGFLPSSISWYGAYLFKAYPLDMSQYPYLFNTTRIPQPEKDKIHHDATARHLVVMRKGHFYAFNVLDENGYILQPNEIAACLRSILADTRPLNESPIGILTTLERNKWASTRLHLENIGNENVLKKIDSAVFTLVLDDDHIGEDYNKLLRTYLHSDGTNRWFDKSFNLIVTKDGYAGLNFEHSWGDGVAILRFFNDVKAEISKKPRFHPEDVKSSLDQQCSEVEELRFVLDPKINHIINEERKNYETWVKQLCVDHFIYEGFGKNECKSIKISPDAIMQLAFQLAVYEQESQMVPTYESCSTAAFKHGRTETIRSCTLQTKATCVALTQKNSDISTTELKKMIFECSNMHNILTKEAAMGEGFDRHLFALKRISEEIGICKPAIFEDPSYDYLNHNVLSTSTLSSPAVIAGGFGPVVNDGYGIGYMIQDHRLGATVTSYQGKRNANEYVKSLENAFKTIHRVLINK</sequence>
<keyword evidence="3" id="KW-0813">Transport</keyword>
<accession>A0AAD9RH34</accession>
<dbReference type="InterPro" id="IPR039551">
    <property type="entry name" value="Cho/carn_acyl_trans"/>
</dbReference>
<comment type="similarity">
    <text evidence="2 10">Belongs to the carnitine/choline acetyltransferase family.</text>
</comment>
<name>A0AAD9RH34_9HYME</name>
<dbReference type="GO" id="GO:0006635">
    <property type="term" value="P:fatty acid beta-oxidation"/>
    <property type="evidence" value="ECO:0007669"/>
    <property type="project" value="TreeGrafter"/>
</dbReference>
<protein>
    <recommendedName>
        <fullName evidence="11">Choline/carnitine acyltransferase domain-containing protein</fullName>
    </recommendedName>
</protein>
<dbReference type="InterPro" id="IPR000542">
    <property type="entry name" value="Carn_acyl_trans"/>
</dbReference>
<evidence type="ECO:0000256" key="8">
    <source>
        <dbReference type="ARBA" id="ARBA00048999"/>
    </source>
</evidence>
<reference evidence="12" key="2">
    <citation type="journal article" date="2023" name="Commun. Biol.">
        <title>Intrasexual cuticular hydrocarbon dimorphism in a wasp sheds light on hydrocarbon biosynthesis genes in Hymenoptera.</title>
        <authorList>
            <person name="Moris V.C."/>
            <person name="Podsiadlowski L."/>
            <person name="Martin S."/>
            <person name="Oeyen J.P."/>
            <person name="Donath A."/>
            <person name="Petersen M."/>
            <person name="Wilbrandt J."/>
            <person name="Misof B."/>
            <person name="Liedtke D."/>
            <person name="Thamm M."/>
            <person name="Scheiner R."/>
            <person name="Schmitt T."/>
            <person name="Niehuis O."/>
        </authorList>
    </citation>
    <scope>NUCLEOTIDE SEQUENCE</scope>
    <source>
        <strain evidence="12">GBR_01_08_01A</strain>
    </source>
</reference>
<dbReference type="Pfam" id="PF00755">
    <property type="entry name" value="Carn_acyltransf"/>
    <property type="match status" value="1"/>
</dbReference>
<evidence type="ECO:0000256" key="6">
    <source>
        <dbReference type="ARBA" id="ARBA00023098"/>
    </source>
</evidence>
<comment type="catalytic activity">
    <reaction evidence="8">
        <text>4,8-dimethylnonanoyl-CoA + (R)-carnitine = O-4,8-dimethylnonanoyl-(R)-carnitine + CoA</text>
        <dbReference type="Rhea" id="RHEA:44860"/>
        <dbReference type="ChEBI" id="CHEBI:16347"/>
        <dbReference type="ChEBI" id="CHEBI:57287"/>
        <dbReference type="ChEBI" id="CHEBI:77061"/>
        <dbReference type="ChEBI" id="CHEBI:84654"/>
    </reaction>
</comment>
<dbReference type="PANTHER" id="PTHR22589">
    <property type="entry name" value="CARNITINE O-ACYLTRANSFERASE"/>
    <property type="match status" value="1"/>
</dbReference>
<dbReference type="Gene3D" id="3.30.559.70">
    <property type="entry name" value="Choline/Carnitine o-acyltransferase, domain 2"/>
    <property type="match status" value="1"/>
</dbReference>
<comment type="pathway">
    <text evidence="1">Lipid metabolism; fatty acid beta-oxidation.</text>
</comment>
<dbReference type="InterPro" id="IPR023213">
    <property type="entry name" value="CAT-like_dom_sf"/>
</dbReference>
<dbReference type="GO" id="GO:0005739">
    <property type="term" value="C:mitochondrion"/>
    <property type="evidence" value="ECO:0007669"/>
    <property type="project" value="TreeGrafter"/>
</dbReference>
<dbReference type="PROSITE" id="PS00440">
    <property type="entry name" value="ACYLTRANSF_C_2"/>
    <property type="match status" value="1"/>
</dbReference>